<dbReference type="Pfam" id="PF18758">
    <property type="entry name" value="KDZ"/>
    <property type="match status" value="1"/>
</dbReference>
<proteinExistence type="predicted"/>
<reference evidence="3 4" key="1">
    <citation type="submission" date="2014-06" db="EMBL/GenBank/DDBJ databases">
        <title>Evolutionary Origins and Diversification of the Mycorrhizal Mutualists.</title>
        <authorList>
            <consortium name="DOE Joint Genome Institute"/>
            <consortium name="Mycorrhizal Genomics Consortium"/>
            <person name="Kohler A."/>
            <person name="Kuo A."/>
            <person name="Nagy L.G."/>
            <person name="Floudas D."/>
            <person name="Copeland A."/>
            <person name="Barry K.W."/>
            <person name="Cichocki N."/>
            <person name="Veneault-Fourrey C."/>
            <person name="LaButti K."/>
            <person name="Lindquist E.A."/>
            <person name="Lipzen A."/>
            <person name="Lundell T."/>
            <person name="Morin E."/>
            <person name="Murat C."/>
            <person name="Riley R."/>
            <person name="Ohm R."/>
            <person name="Sun H."/>
            <person name="Tunlid A."/>
            <person name="Henrissat B."/>
            <person name="Grigoriev I.V."/>
            <person name="Hibbett D.S."/>
            <person name="Martin F."/>
        </authorList>
    </citation>
    <scope>NUCLEOTIDE SEQUENCE [LARGE SCALE GENOMIC DNA]</scope>
    <source>
        <strain evidence="3 4">SS14</strain>
    </source>
</reference>
<evidence type="ECO:0000313" key="3">
    <source>
        <dbReference type="EMBL" id="KIJ24561.1"/>
    </source>
</evidence>
<dbReference type="AlphaFoldDB" id="A0A0C9UGK9"/>
<dbReference type="PANTHER" id="PTHR33096">
    <property type="entry name" value="CXC2 DOMAIN-CONTAINING PROTEIN"/>
    <property type="match status" value="1"/>
</dbReference>
<organism evidence="3 4">
    <name type="scientific">Sphaerobolus stellatus (strain SS14)</name>
    <dbReference type="NCBI Taxonomy" id="990650"/>
    <lineage>
        <taxon>Eukaryota</taxon>
        <taxon>Fungi</taxon>
        <taxon>Dikarya</taxon>
        <taxon>Basidiomycota</taxon>
        <taxon>Agaricomycotina</taxon>
        <taxon>Agaricomycetes</taxon>
        <taxon>Phallomycetidae</taxon>
        <taxon>Geastrales</taxon>
        <taxon>Sphaerobolaceae</taxon>
        <taxon>Sphaerobolus</taxon>
    </lineage>
</organism>
<dbReference type="InterPro" id="IPR041457">
    <property type="entry name" value="CxC2_KDZ-assoc"/>
</dbReference>
<gene>
    <name evidence="3" type="ORF">M422DRAFT_785846</name>
</gene>
<sequence>MLGKHVSAELRKYLAKRKSQPTETLDFMQKPKTRRVVNGQEVEVELQLQPQELEAGLSHMREALGLPEAQSSEFVGFGNDGLGVADGQWEGGVGGGLVWPEWPQEEEPQPEISSSAGELPLPQDHHDPIELQRRLLEAMYWAEGKEERNCCSKCSTQGPSLQLCVDCDCAPIFCASCLLETHARNPLHRIKTWNGSFFEDGSLANLGLVLHVGHDPGSCRSSTANMHMHLVTVMDITGLHNVRFSWCRCSGGIQLADEIFRMSWIPATLIRPGTAFTFRVMKLFQMLSHVARTTPWDFCTTIQRITDNVQPDLLPEIYRGFNKLQRLWRVSRAYKRGGILKLGDIGRDTKLGLPCVSCPWPGKNIPSDWKDDPDADLIYGTFVAVDGNYRLSRNNKGGGEATDPSFFGDTAFYAPNTQYKDYCRVRGGADDEVADITCRGHKSGDAARFNTSPRKASTGLYKAYNDMNRFVNVDFGLIHILLPLVKAGLKRVVVSYDVACKYNINFEKRITHSKWPLVTNRELRDLKRIVLGWLVPKFHLAAHIEGCADKYSFNWTKNVGRTCGENVESNWSSLNGLATSVREMGFGSRRDAINDAMLHHNWWKGTGESKRILKLFMEAIEMHRGKGKTLSDLEEALGTDIVNKLKIGRVTADGSQYRPQAIVQPTRANILKLLQQEEGGFGPEYGAIATRATRSVGINQGLEVELRQLQFKHQLDTNTVRTDIQWNRFQESRRRLSQQIEGWFRKRGDFMPAEEIMRPRADLGPEDTPLCLPSEFPKSEHARLGITDHALIERELRVGQAHDTLKKLRTLLGLKSFLVRRKRQNPGYTIATRAESEIQKVEGHVKRWRKVYDSAWKALESLRGDDEIPPDHRAWHQLRPLKNHDCIMLSEWMADQQYWKGLGERRTARAVQDGNGPKVLSWIWKIELDIEEETTEGMEIAVQDWTNEAIRLEWLHAKASSERWEEETKLLKAEGKRVGKSFKWLKKQWEPRKLEWEENAAVPRGAVAYAARTAATFGVLEQKAEVHFAELLSLL</sequence>
<name>A0A0C9UGK9_SPHS4</name>
<dbReference type="CDD" id="cd19757">
    <property type="entry name" value="Bbox1"/>
    <property type="match status" value="1"/>
</dbReference>
<dbReference type="OrthoDB" id="3257613at2759"/>
<dbReference type="Proteomes" id="UP000054279">
    <property type="component" value="Unassembled WGS sequence"/>
</dbReference>
<dbReference type="HOGENOM" id="CLU_003703_13_0_1"/>
<dbReference type="PANTHER" id="PTHR33096:SF1">
    <property type="entry name" value="CXC1-LIKE CYSTEINE CLUSTER ASSOCIATED WITH KDZ TRANSPOSASES DOMAIN-CONTAINING PROTEIN"/>
    <property type="match status" value="1"/>
</dbReference>
<dbReference type="EMBL" id="KN837477">
    <property type="protein sequence ID" value="KIJ24561.1"/>
    <property type="molecule type" value="Genomic_DNA"/>
</dbReference>
<evidence type="ECO:0000313" key="4">
    <source>
        <dbReference type="Proteomes" id="UP000054279"/>
    </source>
</evidence>
<feature type="region of interest" description="Disordered" evidence="1">
    <location>
        <begin position="95"/>
        <end position="120"/>
    </location>
</feature>
<keyword evidence="4" id="KW-1185">Reference proteome</keyword>
<evidence type="ECO:0000256" key="1">
    <source>
        <dbReference type="SAM" id="MobiDB-lite"/>
    </source>
</evidence>
<dbReference type="InterPro" id="IPR040521">
    <property type="entry name" value="KDZ"/>
</dbReference>
<evidence type="ECO:0000259" key="2">
    <source>
        <dbReference type="Pfam" id="PF18803"/>
    </source>
</evidence>
<dbReference type="Pfam" id="PF18803">
    <property type="entry name" value="CxC2"/>
    <property type="match status" value="1"/>
</dbReference>
<protein>
    <recommendedName>
        <fullName evidence="2">CxC2-like cysteine cluster KDZ transposase-associated domain-containing protein</fullName>
    </recommendedName>
</protein>
<feature type="domain" description="CxC2-like cysteine cluster KDZ transposase-associated" evidence="2">
    <location>
        <begin position="203"/>
        <end position="309"/>
    </location>
</feature>
<accession>A0A0C9UGK9</accession>